<evidence type="ECO:0000256" key="4">
    <source>
        <dbReference type="ARBA" id="ARBA00022840"/>
    </source>
</evidence>
<keyword evidence="3 8" id="KW-0547">Nucleotide-binding</keyword>
<feature type="domain" description="Aminoacyl-tRNA synthetase class Ia" evidence="10">
    <location>
        <begin position="10"/>
        <end position="377"/>
    </location>
</feature>
<dbReference type="Gene3D" id="3.40.50.620">
    <property type="entry name" value="HUPs"/>
    <property type="match status" value="2"/>
</dbReference>
<dbReference type="InterPro" id="IPR002303">
    <property type="entry name" value="Valyl-tRNA_ligase"/>
</dbReference>
<name>A0AAE7G475_CARRU</name>
<dbReference type="InterPro" id="IPR001412">
    <property type="entry name" value="aa-tRNA-synth_I_CS"/>
</dbReference>
<dbReference type="AlphaFoldDB" id="A0AAE7G475"/>
<organism evidence="11 12">
    <name type="scientific">Carsonella ruddii</name>
    <dbReference type="NCBI Taxonomy" id="114186"/>
    <lineage>
        <taxon>Bacteria</taxon>
        <taxon>Pseudomonadati</taxon>
        <taxon>Pseudomonadota</taxon>
        <taxon>Gammaproteobacteria</taxon>
        <taxon>Oceanospirillales</taxon>
        <taxon>Halomonadaceae</taxon>
        <taxon>Zymobacter group</taxon>
        <taxon>Candidatus Carsonella</taxon>
    </lineage>
</organism>
<dbReference type="GO" id="GO:0006438">
    <property type="term" value="P:valyl-tRNA aminoacylation"/>
    <property type="evidence" value="ECO:0007669"/>
    <property type="project" value="InterPro"/>
</dbReference>
<dbReference type="InterPro" id="IPR002300">
    <property type="entry name" value="aa-tRNA-synth_Ia"/>
</dbReference>
<dbReference type="Proteomes" id="UP000510930">
    <property type="component" value="Chromosome"/>
</dbReference>
<reference evidence="11 12" key="1">
    <citation type="submission" date="2019-06" db="EMBL/GenBank/DDBJ databases">
        <authorList>
            <person name="Petrone J.R."/>
            <person name="Munoz-Beristain A."/>
            <person name="Russell J.T."/>
            <person name="Rios-Glusberger P."/>
            <person name="Triplett E.W."/>
        </authorList>
    </citation>
    <scope>NUCLEOTIDE SEQUENCE [LARGE SCALE GENOMIC DNA]</scope>
    <source>
        <strain evidence="11">JRPAMB4</strain>
    </source>
</reference>
<evidence type="ECO:0000259" key="10">
    <source>
        <dbReference type="Pfam" id="PF00133"/>
    </source>
</evidence>
<evidence type="ECO:0000313" key="11">
    <source>
        <dbReference type="EMBL" id="QLK14098.1"/>
    </source>
</evidence>
<evidence type="ECO:0000256" key="5">
    <source>
        <dbReference type="ARBA" id="ARBA00022917"/>
    </source>
</evidence>
<evidence type="ECO:0000256" key="2">
    <source>
        <dbReference type="ARBA" id="ARBA00022598"/>
    </source>
</evidence>
<sequence length="624" mass="76344">MIKIHNFCFKKHFLIILPPPNITGELHIGHFFQYFIIDVIIKLKILQGYKIKFILGFDHAGLSAIIKFKSKKKILIQKKYLKKKYLYQLKYINFIFKKIKINFTLNKNYENIVKNGFKYYYKKKLIVIKKQFLNYYKNKIIPDCEVEKKIFIKYLYYIKYKIEKKTIIVSTSNLESLFYNTFLISKLKFYNEKESISPFKIKIKIYFEPINSLSNFKKYSPNINNFDFLMFLKKKGVIIINYRKKISNLYNSKKFNIKTKSILFYKKKTKKNIFKFLLKNNYIVCVKKYKSFLKIKKTNNKKIINLLFDQWFLNIKKILSFKKIKKNIFIKNKKYEKIFLIWIKNISSWCISRQINWGTKIPIFLDKEKNIYQKKEYKFIKYYKNKDVFDTWFNSSFWIIFVYSKLKKTHNIIVSGFDIIFYWIIKMLINNIFIFKKLLIKTIIIHGLIKDSNKKISKSTNNVLNFDQIKKNINKIRLYLIKDIFNDVNISVFKFKKNKKYFINTILNNKNTIIRFYAFKKIIIKKYLDYEFERKTQNFLKKNIICKKIFILITKIFFPIKKIFITKNWNFSLNFYINKLFDFKFLTIIKINNKILLIKNYINYFVIFFKIKLVFYVKQKNKTI</sequence>
<dbReference type="PROSITE" id="PS00178">
    <property type="entry name" value="AA_TRNA_LIGASE_I"/>
    <property type="match status" value="1"/>
</dbReference>
<feature type="transmembrane region" description="Helical" evidence="9">
    <location>
        <begin position="412"/>
        <end position="435"/>
    </location>
</feature>
<dbReference type="EMBL" id="CP041245">
    <property type="protein sequence ID" value="QLK14098.1"/>
    <property type="molecule type" value="Genomic_DNA"/>
</dbReference>
<evidence type="ECO:0000256" key="3">
    <source>
        <dbReference type="ARBA" id="ARBA00022741"/>
    </source>
</evidence>
<evidence type="ECO:0000256" key="1">
    <source>
        <dbReference type="ARBA" id="ARBA00013169"/>
    </source>
</evidence>
<evidence type="ECO:0000256" key="8">
    <source>
        <dbReference type="RuleBase" id="RU363035"/>
    </source>
</evidence>
<keyword evidence="6 8" id="KW-0030">Aminoacyl-tRNA synthetase</keyword>
<keyword evidence="2 8" id="KW-0436">Ligase</keyword>
<keyword evidence="9" id="KW-0812">Transmembrane</keyword>
<evidence type="ECO:0000313" key="12">
    <source>
        <dbReference type="Proteomes" id="UP000510930"/>
    </source>
</evidence>
<protein>
    <recommendedName>
        <fullName evidence="1">valine--tRNA ligase</fullName>
        <ecNumber evidence="1">6.1.1.9</ecNumber>
    </recommendedName>
    <alternativeName>
        <fullName evidence="7">Valyl-tRNA synthetase</fullName>
    </alternativeName>
</protein>
<dbReference type="EC" id="6.1.1.9" evidence="1"/>
<keyword evidence="9" id="KW-0472">Membrane</keyword>
<dbReference type="SUPFAM" id="SSF52374">
    <property type="entry name" value="Nucleotidylyl transferase"/>
    <property type="match status" value="1"/>
</dbReference>
<dbReference type="Pfam" id="PF00133">
    <property type="entry name" value="tRNA-synt_1"/>
    <property type="match status" value="2"/>
</dbReference>
<proteinExistence type="inferred from homology"/>
<keyword evidence="5 8" id="KW-0648">Protein biosynthesis</keyword>
<evidence type="ECO:0000256" key="7">
    <source>
        <dbReference type="ARBA" id="ARBA00029936"/>
    </source>
</evidence>
<keyword evidence="9" id="KW-1133">Transmembrane helix</keyword>
<feature type="domain" description="Aminoacyl-tRNA synthetase class Ia" evidence="10">
    <location>
        <begin position="381"/>
        <end position="487"/>
    </location>
</feature>
<comment type="similarity">
    <text evidence="8">Belongs to the class-I aminoacyl-tRNA synthetase family.</text>
</comment>
<dbReference type="GO" id="GO:0005829">
    <property type="term" value="C:cytosol"/>
    <property type="evidence" value="ECO:0007669"/>
    <property type="project" value="TreeGrafter"/>
</dbReference>
<accession>A0AAE7G475</accession>
<gene>
    <name evidence="11" type="ORF">FK493_00735</name>
</gene>
<evidence type="ECO:0000256" key="6">
    <source>
        <dbReference type="ARBA" id="ARBA00023146"/>
    </source>
</evidence>
<dbReference type="RefSeq" id="WP_180806726.1">
    <property type="nucleotide sequence ID" value="NZ_CP041245.1"/>
</dbReference>
<dbReference type="PANTHER" id="PTHR11946:SF93">
    <property type="entry name" value="VALINE--TRNA LIGASE, CHLOROPLASTIC_MITOCHONDRIAL 2"/>
    <property type="match status" value="1"/>
</dbReference>
<dbReference type="InterPro" id="IPR014729">
    <property type="entry name" value="Rossmann-like_a/b/a_fold"/>
</dbReference>
<evidence type="ECO:0000256" key="9">
    <source>
        <dbReference type="SAM" id="Phobius"/>
    </source>
</evidence>
<dbReference type="PANTHER" id="PTHR11946">
    <property type="entry name" value="VALYL-TRNA SYNTHETASES"/>
    <property type="match status" value="1"/>
</dbReference>
<feature type="transmembrane region" description="Helical" evidence="9">
    <location>
        <begin position="544"/>
        <end position="565"/>
    </location>
</feature>
<dbReference type="GO" id="GO:0004832">
    <property type="term" value="F:valine-tRNA ligase activity"/>
    <property type="evidence" value="ECO:0007669"/>
    <property type="project" value="UniProtKB-EC"/>
</dbReference>
<dbReference type="GO" id="GO:0005524">
    <property type="term" value="F:ATP binding"/>
    <property type="evidence" value="ECO:0007669"/>
    <property type="project" value="UniProtKB-KW"/>
</dbReference>
<keyword evidence="4 8" id="KW-0067">ATP-binding</keyword>
<dbReference type="PRINTS" id="PR00986">
    <property type="entry name" value="TRNASYNTHVAL"/>
</dbReference>
<feature type="transmembrane region" description="Helical" evidence="9">
    <location>
        <begin position="601"/>
        <end position="617"/>
    </location>
</feature>